<evidence type="ECO:0000313" key="1">
    <source>
        <dbReference type="EMBL" id="SEQ48875.1"/>
    </source>
</evidence>
<gene>
    <name evidence="1" type="ORF">SAMN03080615_01654</name>
</gene>
<reference evidence="2" key="1">
    <citation type="submission" date="2016-10" db="EMBL/GenBank/DDBJ databases">
        <authorList>
            <person name="Varghese N."/>
            <person name="Submissions S."/>
        </authorList>
    </citation>
    <scope>NUCLEOTIDE SEQUENCE [LARGE SCALE GENOMIC DNA]</scope>
    <source>
        <strain evidence="2">DSM 18887</strain>
    </source>
</reference>
<dbReference type="Proteomes" id="UP000198749">
    <property type="component" value="Unassembled WGS sequence"/>
</dbReference>
<organism evidence="1 2">
    <name type="scientific">Amphritea atlantica</name>
    <dbReference type="NCBI Taxonomy" id="355243"/>
    <lineage>
        <taxon>Bacteria</taxon>
        <taxon>Pseudomonadati</taxon>
        <taxon>Pseudomonadota</taxon>
        <taxon>Gammaproteobacteria</taxon>
        <taxon>Oceanospirillales</taxon>
        <taxon>Oceanospirillaceae</taxon>
        <taxon>Amphritea</taxon>
    </lineage>
</organism>
<dbReference type="STRING" id="355243.SAMN03080615_01654"/>
<accession>A0A1H9GFI2</accession>
<dbReference type="OrthoDB" id="8963209at2"/>
<evidence type="ECO:0008006" key="3">
    <source>
        <dbReference type="Google" id="ProtNLM"/>
    </source>
</evidence>
<protein>
    <recommendedName>
        <fullName evidence="3">Terminase small subunit</fullName>
    </recommendedName>
</protein>
<dbReference type="RefSeq" id="WP_091356490.1">
    <property type="nucleotide sequence ID" value="NZ_AP025284.1"/>
</dbReference>
<dbReference type="AlphaFoldDB" id="A0A1H9GFI2"/>
<keyword evidence="2" id="KW-1185">Reference proteome</keyword>
<evidence type="ECO:0000313" key="2">
    <source>
        <dbReference type="Proteomes" id="UP000198749"/>
    </source>
</evidence>
<dbReference type="EMBL" id="FOGB01000004">
    <property type="protein sequence ID" value="SEQ48875.1"/>
    <property type="molecule type" value="Genomic_DNA"/>
</dbReference>
<name>A0A1H9GFI2_9GAMM</name>
<proteinExistence type="predicted"/>
<sequence>MSVLKLDEKASQTGFANLVGVSQQAISSQVKKENLSENGTYQEWLHQYCDQLRQQAAGRGGEDQVDVAKATYEEKTVKTAIMRLEYNEKISTTIHEEEAYQFLSDWAIYSAGQFRRAFERLRDDLKSQFDIDLPKELSEKHAGTAIDRVRGYALKLGASSGESGGVADASEEEKH</sequence>